<dbReference type="eggNOG" id="COG0433">
    <property type="taxonomic scope" value="Bacteria"/>
</dbReference>
<dbReference type="InterPro" id="IPR002789">
    <property type="entry name" value="HerA_central"/>
</dbReference>
<feature type="domain" description="Helicase HerA central" evidence="1">
    <location>
        <begin position="7"/>
        <end position="166"/>
    </location>
</feature>
<organism evidence="2 3">
    <name type="scientific">Gordonia hirsuta DSM 44140 = NBRC 16056</name>
    <dbReference type="NCBI Taxonomy" id="1121927"/>
    <lineage>
        <taxon>Bacteria</taxon>
        <taxon>Bacillati</taxon>
        <taxon>Actinomycetota</taxon>
        <taxon>Actinomycetes</taxon>
        <taxon>Mycobacteriales</taxon>
        <taxon>Gordoniaceae</taxon>
        <taxon>Gordonia</taxon>
    </lineage>
</organism>
<sequence length="378" mass="41428">MSAELPIGTRFGEATPARLNASRLNRHTFWCGQSGSGKTYALGVLLEQVLLHTRLPMVILDPNSDFVHLRQSADDAPPAAAAELADRDIRVLRRTPDGYRGELPLRVRFVDMELPSRAAVIQLDPVDDAAEFNAALRAEAVLRQAVDNLTGGSDGDELMTMRRSLLPRLQASGVPEFVQLAMRLENLGVADWDLWAFTDVAAPAIVAERPDATVIDLGGFDTAAEPRAAALAVLDELWARRHERIGRLIVIDEAHNLCPPAPATPVERLLTERIVQIAAEGRKYGLWLLMSTQRPSKVHPNALSQCDNLGLMKMSSPRDLDELAGIFGYAPEELLRQASDFVQGQVLFAGGFIDRPELVQMGRRLTREGGSDVAVPLR</sequence>
<gene>
    <name evidence="2" type="ORF">GOHSU_04_01670</name>
</gene>
<evidence type="ECO:0000313" key="3">
    <source>
        <dbReference type="Proteomes" id="UP000053405"/>
    </source>
</evidence>
<dbReference type="STRING" id="1121927.GOHSU_04_01670"/>
<accession>L7L8B2</accession>
<dbReference type="InterPro" id="IPR027417">
    <property type="entry name" value="P-loop_NTPase"/>
</dbReference>
<evidence type="ECO:0000313" key="2">
    <source>
        <dbReference type="EMBL" id="GAC56297.1"/>
    </source>
</evidence>
<dbReference type="PANTHER" id="PTHR42957:SF1">
    <property type="entry name" value="HELICASE MJ1565-RELATED"/>
    <property type="match status" value="1"/>
</dbReference>
<dbReference type="SUPFAM" id="SSF52540">
    <property type="entry name" value="P-loop containing nucleoside triphosphate hydrolases"/>
    <property type="match status" value="1"/>
</dbReference>
<dbReference type="AlphaFoldDB" id="L7L8B2"/>
<proteinExistence type="predicted"/>
<evidence type="ECO:0000259" key="1">
    <source>
        <dbReference type="Pfam" id="PF01935"/>
    </source>
</evidence>
<dbReference type="RefSeq" id="WP_005936221.1">
    <property type="nucleotide sequence ID" value="NZ_ATVK01000041.1"/>
</dbReference>
<dbReference type="OrthoDB" id="9806951at2"/>
<reference evidence="2 3" key="1">
    <citation type="submission" date="2012-12" db="EMBL/GenBank/DDBJ databases">
        <title>Whole genome shotgun sequence of Gordonia hirsuta NBRC 16056.</title>
        <authorList>
            <person name="Isaki-Nakamura S."/>
            <person name="Hosoyama A."/>
            <person name="Tsuchikane K."/>
            <person name="Katsumata H."/>
            <person name="Baba S."/>
            <person name="Yamazaki S."/>
            <person name="Fujita N."/>
        </authorList>
    </citation>
    <scope>NUCLEOTIDE SEQUENCE [LARGE SCALE GENOMIC DNA]</scope>
    <source>
        <strain evidence="2 3">NBRC 16056</strain>
    </source>
</reference>
<dbReference type="EMBL" id="BANT01000004">
    <property type="protein sequence ID" value="GAC56297.1"/>
    <property type="molecule type" value="Genomic_DNA"/>
</dbReference>
<comment type="caution">
    <text evidence="2">The sequence shown here is derived from an EMBL/GenBank/DDBJ whole genome shotgun (WGS) entry which is preliminary data.</text>
</comment>
<dbReference type="Proteomes" id="UP000053405">
    <property type="component" value="Unassembled WGS sequence"/>
</dbReference>
<dbReference type="InterPro" id="IPR008571">
    <property type="entry name" value="HerA-like"/>
</dbReference>
<dbReference type="Pfam" id="PF01935">
    <property type="entry name" value="DUF87"/>
    <property type="match status" value="1"/>
</dbReference>
<dbReference type="Gene3D" id="3.40.50.300">
    <property type="entry name" value="P-loop containing nucleotide triphosphate hydrolases"/>
    <property type="match status" value="2"/>
</dbReference>
<name>L7L8B2_9ACTN</name>
<keyword evidence="3" id="KW-1185">Reference proteome</keyword>
<protein>
    <recommendedName>
        <fullName evidence="1">Helicase HerA central domain-containing protein</fullName>
    </recommendedName>
</protein>
<dbReference type="PANTHER" id="PTHR42957">
    <property type="entry name" value="HELICASE MJ1565-RELATED"/>
    <property type="match status" value="1"/>
</dbReference>